<protein>
    <submittedName>
        <fullName evidence="2">Uncharacterized protein</fullName>
    </submittedName>
</protein>
<feature type="region of interest" description="Disordered" evidence="1">
    <location>
        <begin position="172"/>
        <end position="211"/>
    </location>
</feature>
<evidence type="ECO:0000313" key="2">
    <source>
        <dbReference type="EMBL" id="KAK3335519.1"/>
    </source>
</evidence>
<dbReference type="Proteomes" id="UP001286456">
    <property type="component" value="Unassembled WGS sequence"/>
</dbReference>
<dbReference type="AlphaFoldDB" id="A0AAE0J282"/>
<reference evidence="2" key="2">
    <citation type="submission" date="2023-06" db="EMBL/GenBank/DDBJ databases">
        <authorList>
            <consortium name="Lawrence Berkeley National Laboratory"/>
            <person name="Haridas S."/>
            <person name="Hensen N."/>
            <person name="Bonometti L."/>
            <person name="Westerberg I."/>
            <person name="Brannstrom I.O."/>
            <person name="Guillou S."/>
            <person name="Cros-Aarteil S."/>
            <person name="Calhoun S."/>
            <person name="Kuo A."/>
            <person name="Mondo S."/>
            <person name="Pangilinan J."/>
            <person name="Riley R."/>
            <person name="Labutti K."/>
            <person name="Andreopoulos B."/>
            <person name="Lipzen A."/>
            <person name="Chen C."/>
            <person name="Yanf M."/>
            <person name="Daum C."/>
            <person name="Ng V."/>
            <person name="Clum A."/>
            <person name="Steindorff A."/>
            <person name="Ohm R."/>
            <person name="Martin F."/>
            <person name="Silar P."/>
            <person name="Natvig D."/>
            <person name="Lalanne C."/>
            <person name="Gautier V."/>
            <person name="Ament-Velasquez S.L."/>
            <person name="Kruys A."/>
            <person name="Hutchinson M.I."/>
            <person name="Powell A.J."/>
            <person name="Barry K."/>
            <person name="Miller A.N."/>
            <person name="Grigoriev I.V."/>
            <person name="Debuchy R."/>
            <person name="Gladieux P."/>
            <person name="Thoren M.H."/>
            <person name="Johannesson H."/>
        </authorList>
    </citation>
    <scope>NUCLEOTIDE SEQUENCE</scope>
    <source>
        <strain evidence="2">SMH4131-1</strain>
    </source>
</reference>
<feature type="region of interest" description="Disordered" evidence="1">
    <location>
        <begin position="1"/>
        <end position="73"/>
    </location>
</feature>
<proteinExistence type="predicted"/>
<sequence length="211" mass="24022">MKWTNGKLPSLETEPRRKIEPRFDENVIMQPAGPKNAKARQPTLQQPPAPLQPQTQTQRSPFSHHPTVVQRQPQRQVFLRIQKSNTRFHFSFSSLPRRAASGEWAVMTSDHHPLTHPPIHQPCTSHNPSLLCSKHETPESGQSTHCGQAARNADCDEMQPPFVLFRVRHRSEDVRNATSQSRNELDTTRQPARESLTGLMMDPQLQVKLVA</sequence>
<feature type="compositionally biased region" description="Basic and acidic residues" evidence="1">
    <location>
        <begin position="13"/>
        <end position="25"/>
    </location>
</feature>
<comment type="caution">
    <text evidence="2">The sequence shown here is derived from an EMBL/GenBank/DDBJ whole genome shotgun (WGS) entry which is preliminary data.</text>
</comment>
<gene>
    <name evidence="2" type="ORF">B0T19DRAFT_406675</name>
</gene>
<dbReference type="EMBL" id="JAUEPO010000001">
    <property type="protein sequence ID" value="KAK3335519.1"/>
    <property type="molecule type" value="Genomic_DNA"/>
</dbReference>
<evidence type="ECO:0000313" key="3">
    <source>
        <dbReference type="Proteomes" id="UP001286456"/>
    </source>
</evidence>
<keyword evidence="3" id="KW-1185">Reference proteome</keyword>
<organism evidence="2 3">
    <name type="scientific">Cercophora scortea</name>
    <dbReference type="NCBI Taxonomy" id="314031"/>
    <lineage>
        <taxon>Eukaryota</taxon>
        <taxon>Fungi</taxon>
        <taxon>Dikarya</taxon>
        <taxon>Ascomycota</taxon>
        <taxon>Pezizomycotina</taxon>
        <taxon>Sordariomycetes</taxon>
        <taxon>Sordariomycetidae</taxon>
        <taxon>Sordariales</taxon>
        <taxon>Lasiosphaeriaceae</taxon>
        <taxon>Cercophora</taxon>
    </lineage>
</organism>
<evidence type="ECO:0000256" key="1">
    <source>
        <dbReference type="SAM" id="MobiDB-lite"/>
    </source>
</evidence>
<reference evidence="2" key="1">
    <citation type="journal article" date="2023" name="Mol. Phylogenet. Evol.">
        <title>Genome-scale phylogeny and comparative genomics of the fungal order Sordariales.</title>
        <authorList>
            <person name="Hensen N."/>
            <person name="Bonometti L."/>
            <person name="Westerberg I."/>
            <person name="Brannstrom I.O."/>
            <person name="Guillou S."/>
            <person name="Cros-Aarteil S."/>
            <person name="Calhoun S."/>
            <person name="Haridas S."/>
            <person name="Kuo A."/>
            <person name="Mondo S."/>
            <person name="Pangilinan J."/>
            <person name="Riley R."/>
            <person name="LaButti K."/>
            <person name="Andreopoulos B."/>
            <person name="Lipzen A."/>
            <person name="Chen C."/>
            <person name="Yan M."/>
            <person name="Daum C."/>
            <person name="Ng V."/>
            <person name="Clum A."/>
            <person name="Steindorff A."/>
            <person name="Ohm R.A."/>
            <person name="Martin F."/>
            <person name="Silar P."/>
            <person name="Natvig D.O."/>
            <person name="Lalanne C."/>
            <person name="Gautier V."/>
            <person name="Ament-Velasquez S.L."/>
            <person name="Kruys A."/>
            <person name="Hutchinson M.I."/>
            <person name="Powell A.J."/>
            <person name="Barry K."/>
            <person name="Miller A.N."/>
            <person name="Grigoriev I.V."/>
            <person name="Debuchy R."/>
            <person name="Gladieux P."/>
            <person name="Hiltunen Thoren M."/>
            <person name="Johannesson H."/>
        </authorList>
    </citation>
    <scope>NUCLEOTIDE SEQUENCE</scope>
    <source>
        <strain evidence="2">SMH4131-1</strain>
    </source>
</reference>
<accession>A0AAE0J282</accession>
<name>A0AAE0J282_9PEZI</name>